<dbReference type="AlphaFoldDB" id="A0A923NA48"/>
<comment type="caution">
    <text evidence="1">The sequence shown here is derived from an EMBL/GenBank/DDBJ whole genome shotgun (WGS) entry which is preliminary data.</text>
</comment>
<reference evidence="1" key="1">
    <citation type="submission" date="2020-08" db="EMBL/GenBank/DDBJ databases">
        <title>Pontibacter sp. SD6 16S ribosomal RNA gene Genome sequencing and assembly.</title>
        <authorList>
            <person name="Kang M."/>
        </authorList>
    </citation>
    <scope>NUCLEOTIDE SEQUENCE</scope>
    <source>
        <strain evidence="1">SD6</strain>
    </source>
</reference>
<dbReference type="Proteomes" id="UP000603640">
    <property type="component" value="Unassembled WGS sequence"/>
</dbReference>
<sequence length="144" mass="16343">MSNIQEHANLKSPIAVAKTDCYELLYREDFNRIYFKIIGFWKNAGVVPDITKDLDKALELTAAGFSLLADMSGMVTHPQELNELHTQLQKRLLTAGLAYGAYIESTDKIANFQLEQTIQTSQINLKPFKSHLEAEEWLRNITAL</sequence>
<gene>
    <name evidence="1" type="ORF">H8S84_15010</name>
</gene>
<name>A0A923NA48_9BACT</name>
<organism evidence="1 2">
    <name type="scientific">Pontibacter cellulosilyticus</name>
    <dbReference type="NCBI Taxonomy" id="1720253"/>
    <lineage>
        <taxon>Bacteria</taxon>
        <taxon>Pseudomonadati</taxon>
        <taxon>Bacteroidota</taxon>
        <taxon>Cytophagia</taxon>
        <taxon>Cytophagales</taxon>
        <taxon>Hymenobacteraceae</taxon>
        <taxon>Pontibacter</taxon>
    </lineage>
</organism>
<proteinExistence type="predicted"/>
<keyword evidence="2" id="KW-1185">Reference proteome</keyword>
<protein>
    <submittedName>
        <fullName evidence="1">Uncharacterized protein</fullName>
    </submittedName>
</protein>
<dbReference type="EMBL" id="JACRVF010000004">
    <property type="protein sequence ID" value="MBC5994156.1"/>
    <property type="molecule type" value="Genomic_DNA"/>
</dbReference>
<evidence type="ECO:0000313" key="2">
    <source>
        <dbReference type="Proteomes" id="UP000603640"/>
    </source>
</evidence>
<dbReference type="RefSeq" id="WP_187068173.1">
    <property type="nucleotide sequence ID" value="NZ_JACRVF010000004.1"/>
</dbReference>
<accession>A0A923NA48</accession>
<evidence type="ECO:0000313" key="1">
    <source>
        <dbReference type="EMBL" id="MBC5994156.1"/>
    </source>
</evidence>